<feature type="transmembrane region" description="Helical" evidence="1">
    <location>
        <begin position="47"/>
        <end position="70"/>
    </location>
</feature>
<protein>
    <recommendedName>
        <fullName evidence="4">ABC transporter permease</fullName>
    </recommendedName>
</protein>
<evidence type="ECO:0000313" key="2">
    <source>
        <dbReference type="EMBL" id="WOB27744.1"/>
    </source>
</evidence>
<sequence length="80" mass="9113">MELLLVRQFKYLVLKRIYKRIAKILFSNTLKSGKGNFFLLVKRNQEMLTITLAVYTASLLIGLVAGLAIADCIESNPYFN</sequence>
<organism evidence="2 3">
    <name type="scientific">Xanthomonas dyei</name>
    <dbReference type="NCBI Taxonomy" id="743699"/>
    <lineage>
        <taxon>Bacteria</taxon>
        <taxon>Pseudomonadati</taxon>
        <taxon>Pseudomonadota</taxon>
        <taxon>Gammaproteobacteria</taxon>
        <taxon>Lysobacterales</taxon>
        <taxon>Lysobacteraceae</taxon>
        <taxon>Xanthomonas</taxon>
    </lineage>
</organism>
<name>A0ABZ0DC35_9XANT</name>
<evidence type="ECO:0000256" key="1">
    <source>
        <dbReference type="SAM" id="Phobius"/>
    </source>
</evidence>
<keyword evidence="1" id="KW-0812">Transmembrane</keyword>
<accession>A0ABZ0DC35</accession>
<dbReference type="GeneID" id="95583686"/>
<keyword evidence="1" id="KW-0472">Membrane</keyword>
<dbReference type="Proteomes" id="UP001304534">
    <property type="component" value="Chromosome"/>
</dbReference>
<dbReference type="RefSeq" id="WP_316691574.1">
    <property type="nucleotide sequence ID" value="NZ_CP103837.1"/>
</dbReference>
<keyword evidence="1" id="KW-1133">Transmembrane helix</keyword>
<evidence type="ECO:0008006" key="4">
    <source>
        <dbReference type="Google" id="ProtNLM"/>
    </source>
</evidence>
<reference evidence="2 3" key="1">
    <citation type="submission" date="2022-08" db="EMBL/GenBank/DDBJ databases">
        <title>Whole genome sequencing-based tracing of a 2022 introduction and outbreak of Xanthomonas hortorum pv. pelargonii.</title>
        <authorList>
            <person name="Iruegas-Bocardo F."/>
            <person name="Weisberg A.K."/>
            <person name="Riutta E.R."/>
            <person name="Kilday K."/>
            <person name="Bonkowski J.C."/>
            <person name="Creswell T."/>
            <person name="Daughtrey M.L."/>
            <person name="Rane K."/>
            <person name="Grunwald N.J."/>
            <person name="Chang J.H."/>
            <person name="Putnam M.L."/>
        </authorList>
    </citation>
    <scope>NUCLEOTIDE SEQUENCE [LARGE SCALE GENOMIC DNA]</scope>
    <source>
        <strain evidence="2 3">22-325</strain>
    </source>
</reference>
<gene>
    <name evidence="2" type="ORF">NYR99_07400</name>
</gene>
<evidence type="ECO:0000313" key="3">
    <source>
        <dbReference type="Proteomes" id="UP001304534"/>
    </source>
</evidence>
<proteinExistence type="predicted"/>
<keyword evidence="3" id="KW-1185">Reference proteome</keyword>
<dbReference type="EMBL" id="CP103840">
    <property type="protein sequence ID" value="WOB27744.1"/>
    <property type="molecule type" value="Genomic_DNA"/>
</dbReference>